<evidence type="ECO:0000313" key="2">
    <source>
        <dbReference type="EMBL" id="CDO99553.1"/>
    </source>
</evidence>
<name>A0A068TW23_COFCA</name>
<feature type="transmembrane region" description="Helical" evidence="1">
    <location>
        <begin position="103"/>
        <end position="126"/>
    </location>
</feature>
<dbReference type="Gramene" id="CDO99553">
    <property type="protein sequence ID" value="CDO99553"/>
    <property type="gene ID" value="GSCOC_T00029182001"/>
</dbReference>
<gene>
    <name evidence="2" type="ORF">GSCOC_T00029182001</name>
</gene>
<dbReference type="AlphaFoldDB" id="A0A068TW23"/>
<accession>A0A068TW23</accession>
<keyword evidence="1" id="KW-1133">Transmembrane helix</keyword>
<dbReference type="InParanoid" id="A0A068TW23"/>
<dbReference type="EMBL" id="HG739088">
    <property type="protein sequence ID" value="CDO99553.1"/>
    <property type="molecule type" value="Genomic_DNA"/>
</dbReference>
<keyword evidence="1" id="KW-0812">Transmembrane</keyword>
<protein>
    <submittedName>
        <fullName evidence="2">Uncharacterized protein</fullName>
    </submittedName>
</protein>
<keyword evidence="1" id="KW-0472">Membrane</keyword>
<sequence>MAEVAMVGANTVLGLAVVMDKAAEVVVAEEVGEVAVAEVLEACLVMVAVAEAEAARVLEACPVTVAAVAQDGRLVTVALGTGMEMEAVVAVVEDLISVCHIQVATIVTLLLYTPIIIIFLPVPVLLGQTTTKQQTNLLLPWLLNPIRLAVNGNALISAT</sequence>
<evidence type="ECO:0000313" key="3">
    <source>
        <dbReference type="Proteomes" id="UP000295252"/>
    </source>
</evidence>
<organism evidence="2 3">
    <name type="scientific">Coffea canephora</name>
    <name type="common">Robusta coffee</name>
    <dbReference type="NCBI Taxonomy" id="49390"/>
    <lineage>
        <taxon>Eukaryota</taxon>
        <taxon>Viridiplantae</taxon>
        <taxon>Streptophyta</taxon>
        <taxon>Embryophyta</taxon>
        <taxon>Tracheophyta</taxon>
        <taxon>Spermatophyta</taxon>
        <taxon>Magnoliopsida</taxon>
        <taxon>eudicotyledons</taxon>
        <taxon>Gunneridae</taxon>
        <taxon>Pentapetalae</taxon>
        <taxon>asterids</taxon>
        <taxon>lamiids</taxon>
        <taxon>Gentianales</taxon>
        <taxon>Rubiaceae</taxon>
        <taxon>Ixoroideae</taxon>
        <taxon>Gardenieae complex</taxon>
        <taxon>Bertiereae - Coffeeae clade</taxon>
        <taxon>Coffeeae</taxon>
        <taxon>Coffea</taxon>
    </lineage>
</organism>
<reference evidence="3" key="1">
    <citation type="journal article" date="2014" name="Science">
        <title>The coffee genome provides insight into the convergent evolution of caffeine biosynthesis.</title>
        <authorList>
            <person name="Denoeud F."/>
            <person name="Carretero-Paulet L."/>
            <person name="Dereeper A."/>
            <person name="Droc G."/>
            <person name="Guyot R."/>
            <person name="Pietrella M."/>
            <person name="Zheng C."/>
            <person name="Alberti A."/>
            <person name="Anthony F."/>
            <person name="Aprea G."/>
            <person name="Aury J.M."/>
            <person name="Bento P."/>
            <person name="Bernard M."/>
            <person name="Bocs S."/>
            <person name="Campa C."/>
            <person name="Cenci A."/>
            <person name="Combes M.C."/>
            <person name="Crouzillat D."/>
            <person name="Da Silva C."/>
            <person name="Daddiego L."/>
            <person name="De Bellis F."/>
            <person name="Dussert S."/>
            <person name="Garsmeur O."/>
            <person name="Gayraud T."/>
            <person name="Guignon V."/>
            <person name="Jahn K."/>
            <person name="Jamilloux V."/>
            <person name="Joet T."/>
            <person name="Labadie K."/>
            <person name="Lan T."/>
            <person name="Leclercq J."/>
            <person name="Lepelley M."/>
            <person name="Leroy T."/>
            <person name="Li L.T."/>
            <person name="Librado P."/>
            <person name="Lopez L."/>
            <person name="Munoz A."/>
            <person name="Noel B."/>
            <person name="Pallavicini A."/>
            <person name="Perrotta G."/>
            <person name="Poncet V."/>
            <person name="Pot D."/>
            <person name="Priyono X."/>
            <person name="Rigoreau M."/>
            <person name="Rouard M."/>
            <person name="Rozas J."/>
            <person name="Tranchant-Dubreuil C."/>
            <person name="VanBuren R."/>
            <person name="Zhang Q."/>
            <person name="Andrade A.C."/>
            <person name="Argout X."/>
            <person name="Bertrand B."/>
            <person name="de Kochko A."/>
            <person name="Graziosi G."/>
            <person name="Henry R.J."/>
            <person name="Jayarama X."/>
            <person name="Ming R."/>
            <person name="Nagai C."/>
            <person name="Rounsley S."/>
            <person name="Sankoff D."/>
            <person name="Giuliano G."/>
            <person name="Albert V.A."/>
            <person name="Wincker P."/>
            <person name="Lashermes P."/>
        </authorList>
    </citation>
    <scope>NUCLEOTIDE SEQUENCE [LARGE SCALE GENOMIC DNA]</scope>
    <source>
        <strain evidence="3">cv. DH200-94</strain>
    </source>
</reference>
<dbReference type="Proteomes" id="UP000295252">
    <property type="component" value="Chromosome IV"/>
</dbReference>
<proteinExistence type="predicted"/>
<keyword evidence="3" id="KW-1185">Reference proteome</keyword>
<evidence type="ECO:0000256" key="1">
    <source>
        <dbReference type="SAM" id="Phobius"/>
    </source>
</evidence>